<feature type="compositionally biased region" description="Basic residues" evidence="1">
    <location>
        <begin position="1"/>
        <end position="10"/>
    </location>
</feature>
<dbReference type="InterPro" id="IPR056037">
    <property type="entry name" value="DUF7620"/>
</dbReference>
<organism evidence="2 3">
    <name type="scientific">Actinospica durhamensis</name>
    <dbReference type="NCBI Taxonomy" id="1508375"/>
    <lineage>
        <taxon>Bacteria</taxon>
        <taxon>Bacillati</taxon>
        <taxon>Actinomycetota</taxon>
        <taxon>Actinomycetes</taxon>
        <taxon>Catenulisporales</taxon>
        <taxon>Actinospicaceae</taxon>
        <taxon>Actinospica</taxon>
    </lineage>
</organism>
<sequence>MLRWLKRRTSKRADVPADEDVQAAQEELRNLEQAMAAAHERTSEIREISRTLRSLGERNHFAPLIRDALKGEFR</sequence>
<feature type="region of interest" description="Disordered" evidence="1">
    <location>
        <begin position="1"/>
        <end position="20"/>
    </location>
</feature>
<keyword evidence="3" id="KW-1185">Reference proteome</keyword>
<comment type="caution">
    <text evidence="2">The sequence shown here is derived from an EMBL/GenBank/DDBJ whole genome shotgun (WGS) entry which is preliminary data.</text>
</comment>
<accession>A0A941IWP9</accession>
<dbReference type="AlphaFoldDB" id="A0A941IWP9"/>
<dbReference type="Pfam" id="PF24596">
    <property type="entry name" value="DUF7620"/>
    <property type="match status" value="1"/>
</dbReference>
<evidence type="ECO:0000313" key="2">
    <source>
        <dbReference type="EMBL" id="MBR7839816.1"/>
    </source>
</evidence>
<proteinExistence type="predicted"/>
<reference evidence="2" key="1">
    <citation type="submission" date="2021-04" db="EMBL/GenBank/DDBJ databases">
        <title>Genome based classification of Actinospica acidithermotolerans sp. nov., an actinobacterium isolated from an Indonesian hot spring.</title>
        <authorList>
            <person name="Kusuma A.B."/>
            <person name="Putra K.E."/>
            <person name="Nafisah S."/>
            <person name="Loh J."/>
            <person name="Nouioui I."/>
            <person name="Goodfellow M."/>
        </authorList>
    </citation>
    <scope>NUCLEOTIDE SEQUENCE</scope>
    <source>
        <strain evidence="2">CSCA 57</strain>
    </source>
</reference>
<name>A0A941IWP9_9ACTN</name>
<dbReference type="EMBL" id="JAGSOG010000664">
    <property type="protein sequence ID" value="MBR7839816.1"/>
    <property type="molecule type" value="Genomic_DNA"/>
</dbReference>
<evidence type="ECO:0000256" key="1">
    <source>
        <dbReference type="SAM" id="MobiDB-lite"/>
    </source>
</evidence>
<gene>
    <name evidence="2" type="ORF">KDL01_41640</name>
</gene>
<dbReference type="Proteomes" id="UP000675781">
    <property type="component" value="Unassembled WGS sequence"/>
</dbReference>
<dbReference type="RefSeq" id="WP_212534226.1">
    <property type="nucleotide sequence ID" value="NZ_JAGSOG010000664.1"/>
</dbReference>
<evidence type="ECO:0000313" key="3">
    <source>
        <dbReference type="Proteomes" id="UP000675781"/>
    </source>
</evidence>
<protein>
    <submittedName>
        <fullName evidence="2">Uncharacterized protein</fullName>
    </submittedName>
</protein>